<protein>
    <submittedName>
        <fullName evidence="3">Uncharacterized protein</fullName>
    </submittedName>
</protein>
<keyword evidence="1" id="KW-0175">Coiled coil</keyword>
<gene>
    <name evidence="3" type="ORF">ECRASSUSDP1_LOCUS4287</name>
</gene>
<sequence length="550" mass="64720">MASPGKYNQYLQVAKTFEETYFGGKVQSFCDFLNEIGLVASKSDEFVIKRRAKMAAEDVNDELQVEAVFGESMKEILTGFFEDRSVELAKSLVENWPKYQEAQIEKEEEFERIRRADKLRGVLCLAKAKQDILASQYLIKWKEESLNAKIATLKYKIDEKDHKIERLHHDNIQTQDELRESMEEAHQYRLRLEELFEDKMRKKQATTRRKKMKQMREVSRSLAVEKANGVTVTSSVCTEDPYMVADEKKGRELDSTHETRLQKRKAFPQTERGSVDTVRILRRKKLQMSKASNSLCASSVYSKNFNSNLSFHPEINRDDKWIPKYDDHHNHKRMLERMHNESRKIERKKRIMSSEKQQRELSECSFTPKINAKDRRTAAQRKKLKNEDASNLTKRMYEYAQKHKTNLEKKKESIDQERGQEINFRPKIVETKTLKIKRDKGEVYDDLYKDFSTREDKKKEKRKKNNQKNYTSVVTKIHISDLEKQGSNKKNSYVNQVRKRSQKSKTKQKPNPIYPAISRSSFSSKLYSSPFSSARKERAEPQSESKEAAK</sequence>
<name>A0AAD1X8S8_EUPCR</name>
<feature type="coiled-coil region" evidence="1">
    <location>
        <begin position="164"/>
        <end position="198"/>
    </location>
</feature>
<evidence type="ECO:0000313" key="3">
    <source>
        <dbReference type="EMBL" id="CAI2362957.1"/>
    </source>
</evidence>
<dbReference type="Proteomes" id="UP001295684">
    <property type="component" value="Unassembled WGS sequence"/>
</dbReference>
<evidence type="ECO:0000256" key="1">
    <source>
        <dbReference type="SAM" id="Coils"/>
    </source>
</evidence>
<comment type="caution">
    <text evidence="3">The sequence shown here is derived from an EMBL/GenBank/DDBJ whole genome shotgun (WGS) entry which is preliminary data.</text>
</comment>
<accession>A0AAD1X8S8</accession>
<feature type="region of interest" description="Disordered" evidence="2">
    <location>
        <begin position="481"/>
        <end position="550"/>
    </location>
</feature>
<dbReference type="EMBL" id="CAMPGE010004115">
    <property type="protein sequence ID" value="CAI2362957.1"/>
    <property type="molecule type" value="Genomic_DNA"/>
</dbReference>
<feature type="compositionally biased region" description="Basic residues" evidence="2">
    <location>
        <begin position="497"/>
        <end position="508"/>
    </location>
</feature>
<proteinExistence type="predicted"/>
<organism evidence="3 4">
    <name type="scientific">Euplotes crassus</name>
    <dbReference type="NCBI Taxonomy" id="5936"/>
    <lineage>
        <taxon>Eukaryota</taxon>
        <taxon>Sar</taxon>
        <taxon>Alveolata</taxon>
        <taxon>Ciliophora</taxon>
        <taxon>Intramacronucleata</taxon>
        <taxon>Spirotrichea</taxon>
        <taxon>Hypotrichia</taxon>
        <taxon>Euplotida</taxon>
        <taxon>Euplotidae</taxon>
        <taxon>Moneuplotes</taxon>
    </lineage>
</organism>
<feature type="compositionally biased region" description="Basic and acidic residues" evidence="2">
    <location>
        <begin position="352"/>
        <end position="361"/>
    </location>
</feature>
<reference evidence="3" key="1">
    <citation type="submission" date="2023-07" db="EMBL/GenBank/DDBJ databases">
        <authorList>
            <consortium name="AG Swart"/>
            <person name="Singh M."/>
            <person name="Singh A."/>
            <person name="Seah K."/>
            <person name="Emmerich C."/>
        </authorList>
    </citation>
    <scope>NUCLEOTIDE SEQUENCE</scope>
    <source>
        <strain evidence="3">DP1</strain>
    </source>
</reference>
<feature type="compositionally biased region" description="Low complexity" evidence="2">
    <location>
        <begin position="518"/>
        <end position="533"/>
    </location>
</feature>
<evidence type="ECO:0000313" key="4">
    <source>
        <dbReference type="Proteomes" id="UP001295684"/>
    </source>
</evidence>
<feature type="region of interest" description="Disordered" evidence="2">
    <location>
        <begin position="341"/>
        <end position="361"/>
    </location>
</feature>
<evidence type="ECO:0000256" key="2">
    <source>
        <dbReference type="SAM" id="MobiDB-lite"/>
    </source>
</evidence>
<dbReference type="AlphaFoldDB" id="A0AAD1X8S8"/>
<keyword evidence="4" id="KW-1185">Reference proteome</keyword>
<feature type="compositionally biased region" description="Basic and acidic residues" evidence="2">
    <location>
        <begin position="534"/>
        <end position="550"/>
    </location>
</feature>